<evidence type="ECO:0000313" key="2">
    <source>
        <dbReference type="EMBL" id="SCW38194.1"/>
    </source>
</evidence>
<evidence type="ECO:0000313" key="3">
    <source>
        <dbReference type="Proteomes" id="UP000199542"/>
    </source>
</evidence>
<proteinExistence type="predicted"/>
<dbReference type="Proteomes" id="UP000199542">
    <property type="component" value="Unassembled WGS sequence"/>
</dbReference>
<organism evidence="2 3">
    <name type="scientific">Rhizobium mongolense subsp. loessense</name>
    <dbReference type="NCBI Taxonomy" id="158890"/>
    <lineage>
        <taxon>Bacteria</taxon>
        <taxon>Pseudomonadati</taxon>
        <taxon>Pseudomonadota</taxon>
        <taxon>Alphaproteobacteria</taxon>
        <taxon>Hyphomicrobiales</taxon>
        <taxon>Rhizobiaceae</taxon>
        <taxon>Rhizobium/Agrobacterium group</taxon>
        <taxon>Rhizobium</taxon>
    </lineage>
</organism>
<dbReference type="GO" id="GO:0016853">
    <property type="term" value="F:isomerase activity"/>
    <property type="evidence" value="ECO:0007669"/>
    <property type="project" value="UniProtKB-KW"/>
</dbReference>
<keyword evidence="2" id="KW-0413">Isomerase</keyword>
<reference evidence="2 3" key="1">
    <citation type="submission" date="2016-10" db="EMBL/GenBank/DDBJ databases">
        <authorList>
            <person name="de Groot N.N."/>
        </authorList>
    </citation>
    <scope>NUCLEOTIDE SEQUENCE [LARGE SCALE GENOMIC DNA]</scope>
    <source>
        <strain evidence="2 3">CGMCC 1.3401</strain>
    </source>
</reference>
<evidence type="ECO:0000259" key="1">
    <source>
        <dbReference type="Pfam" id="PF12680"/>
    </source>
</evidence>
<dbReference type="Pfam" id="PF12680">
    <property type="entry name" value="SnoaL_2"/>
    <property type="match status" value="1"/>
</dbReference>
<dbReference type="InterPro" id="IPR037401">
    <property type="entry name" value="SnoaL-like"/>
</dbReference>
<name>A0A1G4Q0N7_9HYPH</name>
<protein>
    <submittedName>
        <fullName evidence="2">Ketosteroid isomerase-related protein</fullName>
    </submittedName>
</protein>
<dbReference type="Gene3D" id="3.10.450.50">
    <property type="match status" value="1"/>
</dbReference>
<accession>A0A1G4Q0N7</accession>
<feature type="domain" description="SnoaL-like" evidence="1">
    <location>
        <begin position="12"/>
        <end position="122"/>
    </location>
</feature>
<dbReference type="AlphaFoldDB" id="A0A1G4Q0N7"/>
<dbReference type="SUPFAM" id="SSF54427">
    <property type="entry name" value="NTF2-like"/>
    <property type="match status" value="1"/>
</dbReference>
<sequence>MSDKPNIAAAKGFFAAQHCGDLDDAFGTYAHPDFRFVVSCACNDELRAAIPWAGYEHRGREGYQRLTALLFSEYELLAYETTRFTDAGTQVFVEGHFRLRHRETARIADSDFLARFEMRNGRSSAARYTRTPQPLPPHAAPTEVNLIPNNMLSMEP</sequence>
<dbReference type="RefSeq" id="WP_208603121.1">
    <property type="nucleotide sequence ID" value="NZ_FMTM01000001.1"/>
</dbReference>
<dbReference type="EMBL" id="FMTM01000001">
    <property type="protein sequence ID" value="SCW38194.1"/>
    <property type="molecule type" value="Genomic_DNA"/>
</dbReference>
<gene>
    <name evidence="2" type="ORF">SAMN02927900_01205</name>
</gene>
<dbReference type="InterPro" id="IPR032710">
    <property type="entry name" value="NTF2-like_dom_sf"/>
</dbReference>